<name>A0AAV2SHA1_MEGNR</name>
<keyword evidence="2" id="KW-1185">Reference proteome</keyword>
<dbReference type="Proteomes" id="UP001497623">
    <property type="component" value="Unassembled WGS sequence"/>
</dbReference>
<dbReference type="AlphaFoldDB" id="A0AAV2SHA1"/>
<protein>
    <submittedName>
        <fullName evidence="1">Uncharacterized protein</fullName>
    </submittedName>
</protein>
<evidence type="ECO:0000313" key="2">
    <source>
        <dbReference type="Proteomes" id="UP001497623"/>
    </source>
</evidence>
<gene>
    <name evidence="1" type="ORF">MNOR_LOCUS36313</name>
</gene>
<feature type="non-terminal residue" evidence="1">
    <location>
        <position position="1"/>
    </location>
</feature>
<reference evidence="1 2" key="1">
    <citation type="submission" date="2024-05" db="EMBL/GenBank/DDBJ databases">
        <authorList>
            <person name="Wallberg A."/>
        </authorList>
    </citation>
    <scope>NUCLEOTIDE SEQUENCE [LARGE SCALE GENOMIC DNA]</scope>
</reference>
<accession>A0AAV2SHA1</accession>
<proteinExistence type="predicted"/>
<comment type="caution">
    <text evidence="1">The sequence shown here is derived from an EMBL/GenBank/DDBJ whole genome shotgun (WGS) entry which is preliminary data.</text>
</comment>
<sequence>GIERLDQLSDSQISNLNKGDVCSLLKGVLRDIANDTRNNSGKLDTMSADIQSKLDTISSDILSVRNEVQNVRTELNVVESRVTTLESTVDPMRCLPDKMYELENTIENLYKTIEYQQRFSEGLDARLRSRNLIFLGVAENRDDIGESDLERVRKIIEKTGYTGISSLGDITIKRLGMVQENPSRARPIHVTVASSDIQWDILTKASALKQIDGYKEIFIKKDTHPTIRKEFGRLYKREQEEKNKPTNSGVEIKYDRRRRVLLRDDEVIDRYSPSF</sequence>
<organism evidence="1 2">
    <name type="scientific">Meganyctiphanes norvegica</name>
    <name type="common">Northern krill</name>
    <name type="synonym">Thysanopoda norvegica</name>
    <dbReference type="NCBI Taxonomy" id="48144"/>
    <lineage>
        <taxon>Eukaryota</taxon>
        <taxon>Metazoa</taxon>
        <taxon>Ecdysozoa</taxon>
        <taxon>Arthropoda</taxon>
        <taxon>Crustacea</taxon>
        <taxon>Multicrustacea</taxon>
        <taxon>Malacostraca</taxon>
        <taxon>Eumalacostraca</taxon>
        <taxon>Eucarida</taxon>
        <taxon>Euphausiacea</taxon>
        <taxon>Euphausiidae</taxon>
        <taxon>Meganyctiphanes</taxon>
    </lineage>
</organism>
<dbReference type="Gene3D" id="1.20.5.170">
    <property type="match status" value="1"/>
</dbReference>
<evidence type="ECO:0000313" key="1">
    <source>
        <dbReference type="EMBL" id="CAL4188769.1"/>
    </source>
</evidence>
<dbReference type="EMBL" id="CAXKWB010065213">
    <property type="protein sequence ID" value="CAL4188769.1"/>
    <property type="molecule type" value="Genomic_DNA"/>
</dbReference>